<evidence type="ECO:0000256" key="6">
    <source>
        <dbReference type="ARBA" id="ARBA00034808"/>
    </source>
</evidence>
<dbReference type="SMART" id="SM00490">
    <property type="entry name" value="HELICc"/>
    <property type="match status" value="1"/>
</dbReference>
<dbReference type="PANTHER" id="PTHR13710:SF153">
    <property type="entry name" value="RECQ-LIKE DNA HELICASE BLM"/>
    <property type="match status" value="1"/>
</dbReference>
<dbReference type="SUPFAM" id="SSF52540">
    <property type="entry name" value="P-loop containing nucleoside triphosphate hydrolases"/>
    <property type="match status" value="1"/>
</dbReference>
<feature type="non-terminal residue" evidence="9">
    <location>
        <position position="169"/>
    </location>
</feature>
<dbReference type="EC" id="5.6.2.4" evidence="6"/>
<evidence type="ECO:0000313" key="10">
    <source>
        <dbReference type="Proteomes" id="UP000663864"/>
    </source>
</evidence>
<dbReference type="Gene3D" id="3.40.50.300">
    <property type="entry name" value="P-loop containing nucleotide triphosphate hydrolases"/>
    <property type="match status" value="2"/>
</dbReference>
<organism evidence="9 10">
    <name type="scientific">Rotaria sordida</name>
    <dbReference type="NCBI Taxonomy" id="392033"/>
    <lineage>
        <taxon>Eukaryota</taxon>
        <taxon>Metazoa</taxon>
        <taxon>Spiralia</taxon>
        <taxon>Gnathifera</taxon>
        <taxon>Rotifera</taxon>
        <taxon>Eurotatoria</taxon>
        <taxon>Bdelloidea</taxon>
        <taxon>Philodinida</taxon>
        <taxon>Philodinidae</taxon>
        <taxon>Rotaria</taxon>
    </lineage>
</organism>
<dbReference type="AlphaFoldDB" id="A0A815E232"/>
<keyword evidence="2" id="KW-0238">DNA-binding</keyword>
<evidence type="ECO:0000313" key="9">
    <source>
        <dbReference type="EMBL" id="CAF1305432.1"/>
    </source>
</evidence>
<name>A0A815E232_9BILA</name>
<dbReference type="Proteomes" id="UP000663864">
    <property type="component" value="Unassembled WGS sequence"/>
</dbReference>
<comment type="similarity">
    <text evidence="1">Belongs to the helicase family. RecQ subfamily.</text>
</comment>
<feature type="domain" description="Helicase C-terminal" evidence="8">
    <location>
        <begin position="79"/>
        <end position="169"/>
    </location>
</feature>
<dbReference type="GO" id="GO:0003677">
    <property type="term" value="F:DNA binding"/>
    <property type="evidence" value="ECO:0007669"/>
    <property type="project" value="UniProtKB-KW"/>
</dbReference>
<accession>A0A815E232</accession>
<dbReference type="EMBL" id="CAJNOT010002321">
    <property type="protein sequence ID" value="CAF1305432.1"/>
    <property type="molecule type" value="Genomic_DNA"/>
</dbReference>
<reference evidence="9" key="1">
    <citation type="submission" date="2021-02" db="EMBL/GenBank/DDBJ databases">
        <authorList>
            <person name="Nowell W R."/>
        </authorList>
    </citation>
    <scope>NUCLEOTIDE SEQUENCE</scope>
</reference>
<evidence type="ECO:0000256" key="7">
    <source>
        <dbReference type="ARBA" id="ARBA00044542"/>
    </source>
</evidence>
<comment type="catalytic activity">
    <reaction evidence="5">
        <text>Couples ATP hydrolysis with the unwinding of duplex DNA by translocating in the 3'-5' direction.</text>
        <dbReference type="EC" id="5.6.2.4"/>
    </reaction>
</comment>
<dbReference type="GO" id="GO:0000724">
    <property type="term" value="P:double-strand break repair via homologous recombination"/>
    <property type="evidence" value="ECO:0007669"/>
    <property type="project" value="TreeGrafter"/>
</dbReference>
<evidence type="ECO:0000256" key="2">
    <source>
        <dbReference type="ARBA" id="ARBA00023125"/>
    </source>
</evidence>
<dbReference type="GO" id="GO:0005694">
    <property type="term" value="C:chromosome"/>
    <property type="evidence" value="ECO:0007669"/>
    <property type="project" value="TreeGrafter"/>
</dbReference>
<dbReference type="PANTHER" id="PTHR13710">
    <property type="entry name" value="DNA HELICASE RECQ FAMILY MEMBER"/>
    <property type="match status" value="1"/>
</dbReference>
<dbReference type="PROSITE" id="PS51194">
    <property type="entry name" value="HELICASE_CTER"/>
    <property type="match status" value="1"/>
</dbReference>
<dbReference type="InterPro" id="IPR001650">
    <property type="entry name" value="Helicase_C-like"/>
</dbReference>
<protein>
    <recommendedName>
        <fullName evidence="6">DNA 3'-5' helicase</fullName>
        <ecNumber evidence="6">5.6.2.4</ecNumber>
    </recommendedName>
    <alternativeName>
        <fullName evidence="7">DNA 3'-5' helicase BLM</fullName>
    </alternativeName>
</protein>
<evidence type="ECO:0000256" key="4">
    <source>
        <dbReference type="ARBA" id="ARBA00023242"/>
    </source>
</evidence>
<keyword evidence="4" id="KW-0539">Nucleus</keyword>
<sequence>MSTGHDIRRDYSQLGQLRLNYSKINITLLTATATLRVQQDILQQLNITGNYKLFTQSFNRSDLIYECISKENNDLTLSQIANLIKINYQNQCGIIYCFSRVESQYLLAHNIHALSYHAGLNDSLRQTIHMKWINDECQVICATVAFGMGIDKNNVRFVIHFSMLQSIEV</sequence>
<evidence type="ECO:0000256" key="3">
    <source>
        <dbReference type="ARBA" id="ARBA00023235"/>
    </source>
</evidence>
<evidence type="ECO:0000259" key="8">
    <source>
        <dbReference type="PROSITE" id="PS51194"/>
    </source>
</evidence>
<dbReference type="GO" id="GO:0009378">
    <property type="term" value="F:four-way junction helicase activity"/>
    <property type="evidence" value="ECO:0007669"/>
    <property type="project" value="TreeGrafter"/>
</dbReference>
<feature type="non-terminal residue" evidence="9">
    <location>
        <position position="1"/>
    </location>
</feature>
<dbReference type="GO" id="GO:0005737">
    <property type="term" value="C:cytoplasm"/>
    <property type="evidence" value="ECO:0007669"/>
    <property type="project" value="TreeGrafter"/>
</dbReference>
<proteinExistence type="inferred from homology"/>
<dbReference type="Pfam" id="PF00271">
    <property type="entry name" value="Helicase_C"/>
    <property type="match status" value="1"/>
</dbReference>
<comment type="caution">
    <text evidence="9">The sequence shown here is derived from an EMBL/GenBank/DDBJ whole genome shotgun (WGS) entry which is preliminary data.</text>
</comment>
<dbReference type="InterPro" id="IPR027417">
    <property type="entry name" value="P-loop_NTPase"/>
</dbReference>
<evidence type="ECO:0000256" key="5">
    <source>
        <dbReference type="ARBA" id="ARBA00034617"/>
    </source>
</evidence>
<dbReference type="GO" id="GO:0043138">
    <property type="term" value="F:3'-5' DNA helicase activity"/>
    <property type="evidence" value="ECO:0007669"/>
    <property type="project" value="UniProtKB-EC"/>
</dbReference>
<gene>
    <name evidence="9" type="ORF">ZHD862_LOCUS28192</name>
</gene>
<keyword evidence="3" id="KW-0413">Isomerase</keyword>
<evidence type="ECO:0000256" key="1">
    <source>
        <dbReference type="ARBA" id="ARBA00005446"/>
    </source>
</evidence>
<dbReference type="GO" id="GO:0005634">
    <property type="term" value="C:nucleus"/>
    <property type="evidence" value="ECO:0007669"/>
    <property type="project" value="TreeGrafter"/>
</dbReference>